<dbReference type="GO" id="GO:0009252">
    <property type="term" value="P:peptidoglycan biosynthetic process"/>
    <property type="evidence" value="ECO:0007669"/>
    <property type="project" value="UniProtKB-UniRule"/>
</dbReference>
<dbReference type="GO" id="GO:0051301">
    <property type="term" value="P:cell division"/>
    <property type="evidence" value="ECO:0007669"/>
    <property type="project" value="UniProtKB-KW"/>
</dbReference>
<dbReference type="HAMAP" id="MF_00111">
    <property type="entry name" value="MurA"/>
    <property type="match status" value="1"/>
</dbReference>
<comment type="caution">
    <text evidence="15">The sequence shown here is derived from an EMBL/GenBank/DDBJ whole genome shotgun (WGS) entry which is preliminary data.</text>
</comment>
<dbReference type="GO" id="GO:0008760">
    <property type="term" value="F:UDP-N-acetylglucosamine 1-carboxyvinyltransferase activity"/>
    <property type="evidence" value="ECO:0007669"/>
    <property type="project" value="UniProtKB-UniRule"/>
</dbReference>
<keyword evidence="16" id="KW-1185">Reference proteome</keyword>
<dbReference type="InterPro" id="IPR013792">
    <property type="entry name" value="RNA3'P_cycl/enolpyr_Trfase_a/b"/>
</dbReference>
<accession>A0A0A6VSJ8</accession>
<keyword evidence="3 13" id="KW-0963">Cytoplasm</keyword>
<proteinExistence type="inferred from homology"/>
<dbReference type="EC" id="2.5.1.7" evidence="13"/>
<keyword evidence="7 13" id="KW-0573">Peptidoglycan synthesis</keyword>
<feature type="modified residue" description="2-(S-cysteinyl)pyruvic acid O-phosphothioketal" evidence="13">
    <location>
        <position position="119"/>
    </location>
</feature>
<feature type="active site" description="Proton donor" evidence="13">
    <location>
        <position position="119"/>
    </location>
</feature>
<dbReference type="SUPFAM" id="SSF55205">
    <property type="entry name" value="EPT/RTPC-like"/>
    <property type="match status" value="1"/>
</dbReference>
<dbReference type="Pfam" id="PF00275">
    <property type="entry name" value="EPSP_synthase"/>
    <property type="match status" value="1"/>
</dbReference>
<name>A0A0A6VSJ8_KOCRO</name>
<comment type="subcellular location">
    <subcellularLocation>
        <location evidence="1 13">Cytoplasm</location>
    </subcellularLocation>
</comment>
<dbReference type="InterPro" id="IPR001986">
    <property type="entry name" value="Enolpyruvate_Tfrase_dom"/>
</dbReference>
<dbReference type="Proteomes" id="UP000030466">
    <property type="component" value="Unassembled WGS sequence"/>
</dbReference>
<dbReference type="InterPro" id="IPR036968">
    <property type="entry name" value="Enolpyruvate_Tfrase_sf"/>
</dbReference>
<comment type="function">
    <text evidence="10 13">Cell wall formation. Adds enolpyruvyl to UDP-N-acetylglucosamine.</text>
</comment>
<keyword evidence="6 13" id="KW-0133">Cell shape</keyword>
<evidence type="ECO:0000256" key="1">
    <source>
        <dbReference type="ARBA" id="ARBA00004496"/>
    </source>
</evidence>
<comment type="caution">
    <text evidence="13">Lacks conserved residue(s) required for the propagation of feature annotation.</text>
</comment>
<evidence type="ECO:0000256" key="4">
    <source>
        <dbReference type="ARBA" id="ARBA00022618"/>
    </source>
</evidence>
<keyword evidence="5 13" id="KW-0808">Transferase</keyword>
<dbReference type="EMBL" id="JSUH01000013">
    <property type="protein sequence ID" value="KHD96744.1"/>
    <property type="molecule type" value="Genomic_DNA"/>
</dbReference>
<feature type="binding site" evidence="13">
    <location>
        <position position="309"/>
    </location>
    <ligand>
        <name>UDP-N-acetyl-alpha-D-glucosamine</name>
        <dbReference type="ChEBI" id="CHEBI:57705"/>
    </ligand>
</feature>
<reference evidence="15 16" key="1">
    <citation type="journal article" date="2003" name="Int. J. Syst. Evol. Microbiol.">
        <title>Kocuria polaris sp. nov., an orange-pigmented psychrophilic bacterium isolated from an Antarctic cyanobacterial mat sample.</title>
        <authorList>
            <person name="Reddy G.S."/>
            <person name="Prakash J.S."/>
            <person name="Prabahar V."/>
            <person name="Matsumoto G.I."/>
            <person name="Stackebrandt E."/>
            <person name="Shivaji S."/>
        </authorList>
    </citation>
    <scope>NUCLEOTIDE SEQUENCE [LARGE SCALE GENOMIC DNA]</scope>
    <source>
        <strain evidence="15 16">CMS 76or</strain>
    </source>
</reference>
<dbReference type="InterPro" id="IPR050068">
    <property type="entry name" value="MurA_subfamily"/>
</dbReference>
<organism evidence="15 16">
    <name type="scientific">Kocuria rosea subsp. polaris</name>
    <dbReference type="NCBI Taxonomy" id="136273"/>
    <lineage>
        <taxon>Bacteria</taxon>
        <taxon>Bacillati</taxon>
        <taxon>Actinomycetota</taxon>
        <taxon>Actinomycetes</taxon>
        <taxon>Micrococcales</taxon>
        <taxon>Micrococcaceae</taxon>
        <taxon>Kocuria</taxon>
    </lineage>
</organism>
<dbReference type="InterPro" id="IPR005750">
    <property type="entry name" value="UDP_GlcNAc_COvinyl_MurA"/>
</dbReference>
<dbReference type="RefSeq" id="WP_017833193.1">
    <property type="nucleotide sequence ID" value="NZ_JSUH01000013.1"/>
</dbReference>
<comment type="pathway">
    <text evidence="2 13">Cell wall biogenesis; peptidoglycan biosynthesis.</text>
</comment>
<evidence type="ECO:0000313" key="15">
    <source>
        <dbReference type="EMBL" id="KHD96744.1"/>
    </source>
</evidence>
<evidence type="ECO:0000259" key="14">
    <source>
        <dbReference type="Pfam" id="PF00275"/>
    </source>
</evidence>
<dbReference type="PANTHER" id="PTHR43783:SF1">
    <property type="entry name" value="UDP-N-ACETYLGLUCOSAMINE 1-CARBOXYVINYLTRANSFERASE"/>
    <property type="match status" value="1"/>
</dbReference>
<evidence type="ECO:0000256" key="9">
    <source>
        <dbReference type="ARBA" id="ARBA00023316"/>
    </source>
</evidence>
<evidence type="ECO:0000256" key="11">
    <source>
        <dbReference type="ARBA" id="ARBA00038367"/>
    </source>
</evidence>
<feature type="binding site" evidence="13">
    <location>
        <position position="331"/>
    </location>
    <ligand>
        <name>UDP-N-acetyl-alpha-D-glucosamine</name>
        <dbReference type="ChEBI" id="CHEBI:57705"/>
    </ligand>
</feature>
<sequence>MSSALHITGGIPLSGQVTVRGAKNLVPKAMVAALLGSTPSVLENVPQIKDVQVVTNLLALHGVDVGREDGRLALDPCNVTTARHADIDAHAGDSRIPILLCGPLLHAIGEAFIPDLGGCKIGDRPINYHLDVLRHFGARVEKLESGIRMSAPHGLHGAKVELPYPSVGATEQVLLTATRADGHTELRGAATEPEIMDLIAILQKMGAIITVQTDRVIRIEGVPELTGYRHRAMPDRIEAASWGSAALATGGDIFVAGARQSDMMTFLNTFRKIGGGLDIREEGIRFYHPGGDLNPLIVETDVHPGFMTDWQQPLVVALTQATGVSIVHETVYENRFGFTAALNRMGATIQLHRECLGSVPCRFGQRNFVHSAVISGPTPLQASEINIPDLRGGFSHLIAAMAAEGTSHVTGVELIERGYEHFTDKLTGLGASFELDGE</sequence>
<dbReference type="GO" id="GO:0071555">
    <property type="term" value="P:cell wall organization"/>
    <property type="evidence" value="ECO:0007669"/>
    <property type="project" value="UniProtKB-KW"/>
</dbReference>
<dbReference type="UniPathway" id="UPA00219"/>
<evidence type="ECO:0000256" key="13">
    <source>
        <dbReference type="HAMAP-Rule" id="MF_00111"/>
    </source>
</evidence>
<dbReference type="Gene3D" id="3.65.10.10">
    <property type="entry name" value="Enolpyruvate transferase domain"/>
    <property type="match status" value="2"/>
</dbReference>
<comment type="similarity">
    <text evidence="11 13">Belongs to the EPSP synthase family. MurA subfamily.</text>
</comment>
<evidence type="ECO:0000313" key="16">
    <source>
        <dbReference type="Proteomes" id="UP000030466"/>
    </source>
</evidence>
<evidence type="ECO:0000256" key="5">
    <source>
        <dbReference type="ARBA" id="ARBA00022679"/>
    </source>
</evidence>
<dbReference type="CDD" id="cd01555">
    <property type="entry name" value="UdpNAET"/>
    <property type="match status" value="1"/>
</dbReference>
<keyword evidence="8 13" id="KW-0131">Cell cycle</keyword>
<dbReference type="AlphaFoldDB" id="A0A0A6VSJ8"/>
<feature type="binding site" evidence="13">
    <location>
        <begin position="23"/>
        <end position="24"/>
    </location>
    <ligand>
        <name>phosphoenolpyruvate</name>
        <dbReference type="ChEBI" id="CHEBI:58702"/>
    </ligand>
</feature>
<keyword evidence="4 13" id="KW-0132">Cell division</keyword>
<dbReference type="PANTHER" id="PTHR43783">
    <property type="entry name" value="UDP-N-ACETYLGLUCOSAMINE 1-CARBOXYVINYLTRANSFERASE"/>
    <property type="match status" value="1"/>
</dbReference>
<evidence type="ECO:0000256" key="2">
    <source>
        <dbReference type="ARBA" id="ARBA00004752"/>
    </source>
</evidence>
<evidence type="ECO:0000256" key="7">
    <source>
        <dbReference type="ARBA" id="ARBA00022984"/>
    </source>
</evidence>
<dbReference type="GO" id="GO:0008360">
    <property type="term" value="P:regulation of cell shape"/>
    <property type="evidence" value="ECO:0007669"/>
    <property type="project" value="UniProtKB-KW"/>
</dbReference>
<keyword evidence="13" id="KW-0670">Pyruvate</keyword>
<dbReference type="OrthoDB" id="9803760at2"/>
<dbReference type="GO" id="GO:0019277">
    <property type="term" value="P:UDP-N-acetylgalactosamine biosynthetic process"/>
    <property type="evidence" value="ECO:0007669"/>
    <property type="project" value="InterPro"/>
</dbReference>
<dbReference type="NCBIfam" id="TIGR01072">
    <property type="entry name" value="murA"/>
    <property type="match status" value="1"/>
</dbReference>
<feature type="binding site" evidence="13">
    <location>
        <position position="95"/>
    </location>
    <ligand>
        <name>UDP-N-acetyl-alpha-D-glucosamine</name>
        <dbReference type="ChEBI" id="CHEBI:57705"/>
    </ligand>
</feature>
<protein>
    <recommendedName>
        <fullName evidence="13">UDP-N-acetylglucosamine 1-carboxyvinyltransferase</fullName>
        <ecNumber evidence="13">2.5.1.7</ecNumber>
    </recommendedName>
    <alternativeName>
        <fullName evidence="13">Enoylpyruvate transferase</fullName>
    </alternativeName>
    <alternativeName>
        <fullName evidence="13">UDP-N-acetylglucosamine enolpyruvyl transferase</fullName>
        <shortName evidence="13">EPT</shortName>
    </alternativeName>
</protein>
<dbReference type="GO" id="GO:0005737">
    <property type="term" value="C:cytoplasm"/>
    <property type="evidence" value="ECO:0007669"/>
    <property type="project" value="UniProtKB-SubCell"/>
</dbReference>
<dbReference type="NCBIfam" id="NF006873">
    <property type="entry name" value="PRK09369.1"/>
    <property type="match status" value="1"/>
</dbReference>
<evidence type="ECO:0000256" key="8">
    <source>
        <dbReference type="ARBA" id="ARBA00023306"/>
    </source>
</evidence>
<gene>
    <name evidence="13" type="primary">murA</name>
    <name evidence="15" type="ORF">GY22_14105</name>
</gene>
<comment type="catalytic activity">
    <reaction evidence="12 13">
        <text>phosphoenolpyruvate + UDP-N-acetyl-alpha-D-glucosamine = UDP-N-acetyl-3-O-(1-carboxyvinyl)-alpha-D-glucosamine + phosphate</text>
        <dbReference type="Rhea" id="RHEA:18681"/>
        <dbReference type="ChEBI" id="CHEBI:43474"/>
        <dbReference type="ChEBI" id="CHEBI:57705"/>
        <dbReference type="ChEBI" id="CHEBI:58702"/>
        <dbReference type="ChEBI" id="CHEBI:68483"/>
        <dbReference type="EC" id="2.5.1.7"/>
    </reaction>
</comment>
<evidence type="ECO:0000256" key="12">
    <source>
        <dbReference type="ARBA" id="ARBA00047527"/>
    </source>
</evidence>
<feature type="domain" description="Enolpyruvate transferase" evidence="14">
    <location>
        <begin position="8"/>
        <end position="426"/>
    </location>
</feature>
<keyword evidence="9 13" id="KW-0961">Cell wall biogenesis/degradation</keyword>
<evidence type="ECO:0000256" key="6">
    <source>
        <dbReference type="ARBA" id="ARBA00022960"/>
    </source>
</evidence>
<evidence type="ECO:0000256" key="10">
    <source>
        <dbReference type="ARBA" id="ARBA00037534"/>
    </source>
</evidence>
<evidence type="ECO:0000256" key="3">
    <source>
        <dbReference type="ARBA" id="ARBA00022490"/>
    </source>
</evidence>